<sequence length="385" mass="40114">MSLSTTLTAKLGCRVPVVQTAMGWIADAKLVAATSNAGGFGFLAAATMSTETLRREIAAVRAATDRDFGVNFHMFQPNANEVIELILENADRVRAVSYGRGPSAATIRRFKDAGVLCMPTVGALKHAVKAVELGADIITVQGAEGGGHTGSVPTTLLLPQVLDAVNVPVVAAGGFHSGRGLAAALAFGAAGIAMGTRFLMTEESPVPRSTLQKYIEVNDPARIRASTAVDGLPQRMIDNPFLLKLESGGLLRRLFVALASAWHWRAHTGMSLAHMIKTFFAAMREGDGAIQTMMAANAPVLIQRAMVEGHPDEGVLPSGQVAAVIDALPPVAEVIDAIVREAEARLAALGALSPPVGHPSPASGRGEGERAARSAEAPADTRKSI</sequence>
<organism evidence="5 6">
    <name type="scientific">Sinimarinibacterium flocculans</name>
    <dbReference type="NCBI Taxonomy" id="985250"/>
    <lineage>
        <taxon>Bacteria</taxon>
        <taxon>Pseudomonadati</taxon>
        <taxon>Pseudomonadota</taxon>
        <taxon>Gammaproteobacteria</taxon>
        <taxon>Nevskiales</taxon>
        <taxon>Nevskiaceae</taxon>
        <taxon>Sinimarinibacterium</taxon>
    </lineage>
</organism>
<gene>
    <name evidence="5" type="ORF">C8D93_102428</name>
</gene>
<proteinExistence type="predicted"/>
<dbReference type="PANTHER" id="PTHR32332:SF20">
    <property type="entry name" value="2-NITROPROPANE DIOXYGENASE-LIKE PROTEIN"/>
    <property type="match status" value="1"/>
</dbReference>
<feature type="region of interest" description="Disordered" evidence="4">
    <location>
        <begin position="351"/>
        <end position="385"/>
    </location>
</feature>
<dbReference type="Gene3D" id="3.20.20.70">
    <property type="entry name" value="Aldolase class I"/>
    <property type="match status" value="1"/>
</dbReference>
<accession>A0A318EIC6</accession>
<dbReference type="Proteomes" id="UP000248330">
    <property type="component" value="Unassembled WGS sequence"/>
</dbReference>
<name>A0A318EIC6_9GAMM</name>
<dbReference type="GO" id="GO:0018580">
    <property type="term" value="F:nitronate monooxygenase activity"/>
    <property type="evidence" value="ECO:0007669"/>
    <property type="project" value="InterPro"/>
</dbReference>
<keyword evidence="6" id="KW-1185">Reference proteome</keyword>
<dbReference type="OrthoDB" id="9778912at2"/>
<reference evidence="5 6" key="1">
    <citation type="submission" date="2018-04" db="EMBL/GenBank/DDBJ databases">
        <title>Genomic Encyclopedia of Type Strains, Phase IV (KMG-IV): sequencing the most valuable type-strain genomes for metagenomic binning, comparative biology and taxonomic classification.</title>
        <authorList>
            <person name="Goeker M."/>
        </authorList>
    </citation>
    <scope>NUCLEOTIDE SEQUENCE [LARGE SCALE GENOMIC DNA]</scope>
    <source>
        <strain evidence="5 6">DSM 104150</strain>
    </source>
</reference>
<dbReference type="EMBL" id="QICN01000002">
    <property type="protein sequence ID" value="PXV70569.1"/>
    <property type="molecule type" value="Genomic_DNA"/>
</dbReference>
<dbReference type="AlphaFoldDB" id="A0A318EIC6"/>
<evidence type="ECO:0000313" key="5">
    <source>
        <dbReference type="EMBL" id="PXV70569.1"/>
    </source>
</evidence>
<dbReference type="InterPro" id="IPR013785">
    <property type="entry name" value="Aldolase_TIM"/>
</dbReference>
<dbReference type="Pfam" id="PF03060">
    <property type="entry name" value="NMO"/>
    <property type="match status" value="1"/>
</dbReference>
<evidence type="ECO:0000256" key="2">
    <source>
        <dbReference type="ARBA" id="ARBA00022643"/>
    </source>
</evidence>
<keyword evidence="5" id="KW-0503">Monooxygenase</keyword>
<dbReference type="InterPro" id="IPR004136">
    <property type="entry name" value="NMO"/>
</dbReference>
<dbReference type="PANTHER" id="PTHR32332">
    <property type="entry name" value="2-NITROPROPANE DIOXYGENASE"/>
    <property type="match status" value="1"/>
</dbReference>
<dbReference type="SUPFAM" id="SSF51412">
    <property type="entry name" value="Inosine monophosphate dehydrogenase (IMPDH)"/>
    <property type="match status" value="1"/>
</dbReference>
<keyword evidence="3" id="KW-0560">Oxidoreductase</keyword>
<dbReference type="CDD" id="cd04730">
    <property type="entry name" value="NPD_like"/>
    <property type="match status" value="1"/>
</dbReference>
<protein>
    <submittedName>
        <fullName evidence="5">Nitronate monooxygenase</fullName>
    </submittedName>
</protein>
<comment type="caution">
    <text evidence="5">The sequence shown here is derived from an EMBL/GenBank/DDBJ whole genome shotgun (WGS) entry which is preliminary data.</text>
</comment>
<evidence type="ECO:0000256" key="1">
    <source>
        <dbReference type="ARBA" id="ARBA00022630"/>
    </source>
</evidence>
<evidence type="ECO:0000313" key="6">
    <source>
        <dbReference type="Proteomes" id="UP000248330"/>
    </source>
</evidence>
<feature type="compositionally biased region" description="Basic and acidic residues" evidence="4">
    <location>
        <begin position="366"/>
        <end position="385"/>
    </location>
</feature>
<evidence type="ECO:0000256" key="4">
    <source>
        <dbReference type="SAM" id="MobiDB-lite"/>
    </source>
</evidence>
<dbReference type="RefSeq" id="WP_110264222.1">
    <property type="nucleotide sequence ID" value="NZ_CAWNXA010000002.1"/>
</dbReference>
<keyword evidence="2" id="KW-0288">FMN</keyword>
<keyword evidence="1" id="KW-0285">Flavoprotein</keyword>
<evidence type="ECO:0000256" key="3">
    <source>
        <dbReference type="ARBA" id="ARBA00023002"/>
    </source>
</evidence>